<dbReference type="EMBL" id="JAENIK010000009">
    <property type="protein sequence ID" value="MBK1815667.1"/>
    <property type="molecule type" value="Genomic_DNA"/>
</dbReference>
<evidence type="ECO:0000256" key="1">
    <source>
        <dbReference type="SAM" id="MobiDB-lite"/>
    </source>
</evidence>
<evidence type="ECO:0000313" key="3">
    <source>
        <dbReference type="EMBL" id="MBK1815667.1"/>
    </source>
</evidence>
<gene>
    <name evidence="3" type="ORF">JIN84_08570</name>
</gene>
<organism evidence="3 4">
    <name type="scientific">Luteolibacter yonseiensis</name>
    <dbReference type="NCBI Taxonomy" id="1144680"/>
    <lineage>
        <taxon>Bacteria</taxon>
        <taxon>Pseudomonadati</taxon>
        <taxon>Verrucomicrobiota</taxon>
        <taxon>Verrucomicrobiia</taxon>
        <taxon>Verrucomicrobiales</taxon>
        <taxon>Verrucomicrobiaceae</taxon>
        <taxon>Luteolibacter</taxon>
    </lineage>
</organism>
<reference evidence="3" key="1">
    <citation type="submission" date="2021-01" db="EMBL/GenBank/DDBJ databases">
        <title>Modified the classification status of verrucomicrobia.</title>
        <authorList>
            <person name="Feng X."/>
        </authorList>
    </citation>
    <scope>NUCLEOTIDE SEQUENCE</scope>
    <source>
        <strain evidence="3">JCM 18052</strain>
    </source>
</reference>
<sequence length="299" mass="34098">MLTKFNISIFVFALTCAPIHTHAQDEKLDPARLKQVKEMAHTIPDDTMYLGLREEMGAEKYDAMKMRMEQEENERENFILHTPGITPYLMFLLNKEYESRGTSFISIMVAISKRNDLGEVNLKKITDEMNRILATPSDKLNASRETTFLIGGVNILRKFPSPENEDLAIRVLTRTDRRSWRNGKLAAAETLAIMGTKRSLPHLEQAQKWAESNSEGDDYWNNIVTEMTTYNRDLKRRMEGVRNDHTPAAHDGNSRPGHGSSQPVAADGRVQEKLYWLLGLLGFLGLMAAVVRYRRSRAV</sequence>
<keyword evidence="4" id="KW-1185">Reference proteome</keyword>
<dbReference type="AlphaFoldDB" id="A0A934R2L5"/>
<accession>A0A934R2L5</accession>
<feature type="transmembrane region" description="Helical" evidence="2">
    <location>
        <begin position="274"/>
        <end position="293"/>
    </location>
</feature>
<dbReference type="RefSeq" id="WP_200350625.1">
    <property type="nucleotide sequence ID" value="NZ_BAABHZ010000008.1"/>
</dbReference>
<keyword evidence="2" id="KW-1133">Transmembrane helix</keyword>
<dbReference type="Proteomes" id="UP000600139">
    <property type="component" value="Unassembled WGS sequence"/>
</dbReference>
<protein>
    <submittedName>
        <fullName evidence="3">Uncharacterized protein</fullName>
    </submittedName>
</protein>
<proteinExistence type="predicted"/>
<keyword evidence="2" id="KW-0812">Transmembrane</keyword>
<evidence type="ECO:0000313" key="4">
    <source>
        <dbReference type="Proteomes" id="UP000600139"/>
    </source>
</evidence>
<name>A0A934R2L5_9BACT</name>
<evidence type="ECO:0000256" key="2">
    <source>
        <dbReference type="SAM" id="Phobius"/>
    </source>
</evidence>
<comment type="caution">
    <text evidence="3">The sequence shown here is derived from an EMBL/GenBank/DDBJ whole genome shotgun (WGS) entry which is preliminary data.</text>
</comment>
<feature type="region of interest" description="Disordered" evidence="1">
    <location>
        <begin position="243"/>
        <end position="264"/>
    </location>
</feature>
<keyword evidence="2" id="KW-0472">Membrane</keyword>